<dbReference type="Proteomes" id="UP000661077">
    <property type="component" value="Unassembled WGS sequence"/>
</dbReference>
<dbReference type="PROSITE" id="PS50893">
    <property type="entry name" value="ABC_TRANSPORTER_2"/>
    <property type="match status" value="1"/>
</dbReference>
<protein>
    <submittedName>
        <fullName evidence="5">ABC transporter ATP-binding protein</fullName>
    </submittedName>
</protein>
<evidence type="ECO:0000313" key="6">
    <source>
        <dbReference type="Proteomes" id="UP000661077"/>
    </source>
</evidence>
<comment type="caution">
    <text evidence="5">The sequence shown here is derived from an EMBL/GenBank/DDBJ whole genome shotgun (WGS) entry which is preliminary data.</text>
</comment>
<evidence type="ECO:0000256" key="2">
    <source>
        <dbReference type="ARBA" id="ARBA00022741"/>
    </source>
</evidence>
<sequence length="252" mass="27213">MSDKSLTPVPLEIRDVRAKYGKREVLSGVSLQVPEGEWFCLLGPNGVGKSTLLRCISGALLPSAGDLLVAGHSVISEPLAAKRHLGYACAPEQLPQLLTGRQCLEVYAHAKGLQAMDEAVLTLAQELRFDSYLDGFVDTYSLGTRQKLCILLALVGEPALIVLDEAFNGLDPASALVVKHHLQQRLSSKQCAVLLATHSLDIVEHYADKAALLIDGRIVREWNESEIAAYRVQGDSAMETALAAASAQPFRD</sequence>
<keyword evidence="6" id="KW-1185">Reference proteome</keyword>
<evidence type="ECO:0000256" key="1">
    <source>
        <dbReference type="ARBA" id="ARBA00022448"/>
    </source>
</evidence>
<gene>
    <name evidence="5" type="ORF">JM946_11650</name>
</gene>
<dbReference type="InterPro" id="IPR051782">
    <property type="entry name" value="ABC_Transporter_VariousFunc"/>
</dbReference>
<evidence type="ECO:0000313" key="5">
    <source>
        <dbReference type="EMBL" id="MBM0105409.1"/>
    </source>
</evidence>
<dbReference type="InterPro" id="IPR027417">
    <property type="entry name" value="P-loop_NTPase"/>
</dbReference>
<proteinExistence type="predicted"/>
<dbReference type="CDD" id="cd03230">
    <property type="entry name" value="ABC_DR_subfamily_A"/>
    <property type="match status" value="1"/>
</dbReference>
<keyword evidence="3 5" id="KW-0067">ATP-binding</keyword>
<accession>A0ABS1WWQ5</accession>
<evidence type="ECO:0000256" key="3">
    <source>
        <dbReference type="ARBA" id="ARBA00022840"/>
    </source>
</evidence>
<dbReference type="PANTHER" id="PTHR42939:SF1">
    <property type="entry name" value="ABC TRANSPORTER ATP-BINDING PROTEIN ALBC-RELATED"/>
    <property type="match status" value="1"/>
</dbReference>
<dbReference type="PANTHER" id="PTHR42939">
    <property type="entry name" value="ABC TRANSPORTER ATP-BINDING PROTEIN ALBC-RELATED"/>
    <property type="match status" value="1"/>
</dbReference>
<organism evidence="5 6">
    <name type="scientific">Steroidobacter gossypii</name>
    <dbReference type="NCBI Taxonomy" id="2805490"/>
    <lineage>
        <taxon>Bacteria</taxon>
        <taxon>Pseudomonadati</taxon>
        <taxon>Pseudomonadota</taxon>
        <taxon>Gammaproteobacteria</taxon>
        <taxon>Steroidobacterales</taxon>
        <taxon>Steroidobacteraceae</taxon>
        <taxon>Steroidobacter</taxon>
    </lineage>
</organism>
<dbReference type="GO" id="GO:0005524">
    <property type="term" value="F:ATP binding"/>
    <property type="evidence" value="ECO:0007669"/>
    <property type="project" value="UniProtKB-KW"/>
</dbReference>
<dbReference type="RefSeq" id="WP_203167453.1">
    <property type="nucleotide sequence ID" value="NZ_JAEVLS010000002.1"/>
</dbReference>
<dbReference type="SUPFAM" id="SSF52540">
    <property type="entry name" value="P-loop containing nucleoside triphosphate hydrolases"/>
    <property type="match status" value="1"/>
</dbReference>
<evidence type="ECO:0000259" key="4">
    <source>
        <dbReference type="PROSITE" id="PS50893"/>
    </source>
</evidence>
<dbReference type="InterPro" id="IPR003439">
    <property type="entry name" value="ABC_transporter-like_ATP-bd"/>
</dbReference>
<dbReference type="Pfam" id="PF00005">
    <property type="entry name" value="ABC_tran"/>
    <property type="match status" value="1"/>
</dbReference>
<dbReference type="EMBL" id="JAEVLS010000002">
    <property type="protein sequence ID" value="MBM0105409.1"/>
    <property type="molecule type" value="Genomic_DNA"/>
</dbReference>
<dbReference type="Gene3D" id="3.40.50.300">
    <property type="entry name" value="P-loop containing nucleotide triphosphate hydrolases"/>
    <property type="match status" value="1"/>
</dbReference>
<keyword evidence="1" id="KW-0813">Transport</keyword>
<keyword evidence="2" id="KW-0547">Nucleotide-binding</keyword>
<feature type="domain" description="ABC transporter" evidence="4">
    <location>
        <begin position="11"/>
        <end position="240"/>
    </location>
</feature>
<reference evidence="5 6" key="1">
    <citation type="journal article" date="2021" name="Int. J. Syst. Evol. Microbiol.">
        <title>Steroidobacter gossypii sp. nov., isolated from soil of cotton cropping field.</title>
        <authorList>
            <person name="Huang R."/>
            <person name="Yang S."/>
            <person name="Zhen C."/>
            <person name="Liu W."/>
        </authorList>
    </citation>
    <scope>NUCLEOTIDE SEQUENCE [LARGE SCALE GENOMIC DNA]</scope>
    <source>
        <strain evidence="5 6">S1-65</strain>
    </source>
</reference>
<dbReference type="InterPro" id="IPR003593">
    <property type="entry name" value="AAA+_ATPase"/>
</dbReference>
<dbReference type="SMART" id="SM00382">
    <property type="entry name" value="AAA"/>
    <property type="match status" value="1"/>
</dbReference>
<name>A0ABS1WWQ5_9GAMM</name>